<evidence type="ECO:0000256" key="2">
    <source>
        <dbReference type="SAM" id="SignalP"/>
    </source>
</evidence>
<reference evidence="3 4" key="1">
    <citation type="submission" date="2024-04" db="EMBL/GenBank/DDBJ databases">
        <title>Phyllosticta paracitricarpa is synonymous to the EU quarantine fungus P. citricarpa based on phylogenomic analyses.</title>
        <authorList>
            <consortium name="Lawrence Berkeley National Laboratory"/>
            <person name="Van Ingen-Buijs V.A."/>
            <person name="Van Westerhoven A.C."/>
            <person name="Haridas S."/>
            <person name="Skiadas P."/>
            <person name="Martin F."/>
            <person name="Groenewald J.Z."/>
            <person name="Crous P.W."/>
            <person name="Seidl M.F."/>
        </authorList>
    </citation>
    <scope>NUCLEOTIDE SEQUENCE [LARGE SCALE GENOMIC DNA]</scope>
    <source>
        <strain evidence="3 4">CBS 123374</strain>
    </source>
</reference>
<evidence type="ECO:0000313" key="4">
    <source>
        <dbReference type="Proteomes" id="UP001492380"/>
    </source>
</evidence>
<feature type="compositionally biased region" description="Basic and acidic residues" evidence="1">
    <location>
        <begin position="66"/>
        <end position="88"/>
    </location>
</feature>
<protein>
    <submittedName>
        <fullName evidence="3">Uncharacterized protein</fullName>
    </submittedName>
</protein>
<name>A0ABR1YYT0_9PEZI</name>
<proteinExistence type="predicted"/>
<feature type="chain" id="PRO_5046892502" evidence="2">
    <location>
        <begin position="22"/>
        <end position="139"/>
    </location>
</feature>
<dbReference type="EMBL" id="JBBWRZ010000002">
    <property type="protein sequence ID" value="KAK8243489.1"/>
    <property type="molecule type" value="Genomic_DNA"/>
</dbReference>
<evidence type="ECO:0000313" key="3">
    <source>
        <dbReference type="EMBL" id="KAK8243489.1"/>
    </source>
</evidence>
<sequence>MWLVVLLVLALALGLPRPLFCFSGQKLKKQGWAIRETGRMVSQKDTVSALGFGNEGKQTELAREFKTRADAETKEKRPEATRGPRETRGTGSSTHRSSRRKRQTQVCELKAGILCCGFIASKPLTSCSSDKESLRMVVC</sequence>
<comment type="caution">
    <text evidence="3">The sequence shown here is derived from an EMBL/GenBank/DDBJ whole genome shotgun (WGS) entry which is preliminary data.</text>
</comment>
<gene>
    <name evidence="3" type="ORF">HDK90DRAFT_462423</name>
</gene>
<accession>A0ABR1YYT0</accession>
<feature type="signal peptide" evidence="2">
    <location>
        <begin position="1"/>
        <end position="21"/>
    </location>
</feature>
<feature type="region of interest" description="Disordered" evidence="1">
    <location>
        <begin position="66"/>
        <end position="103"/>
    </location>
</feature>
<organism evidence="3 4">
    <name type="scientific">Phyllosticta capitalensis</name>
    <dbReference type="NCBI Taxonomy" id="121624"/>
    <lineage>
        <taxon>Eukaryota</taxon>
        <taxon>Fungi</taxon>
        <taxon>Dikarya</taxon>
        <taxon>Ascomycota</taxon>
        <taxon>Pezizomycotina</taxon>
        <taxon>Dothideomycetes</taxon>
        <taxon>Dothideomycetes incertae sedis</taxon>
        <taxon>Botryosphaeriales</taxon>
        <taxon>Phyllostictaceae</taxon>
        <taxon>Phyllosticta</taxon>
    </lineage>
</organism>
<dbReference type="Proteomes" id="UP001492380">
    <property type="component" value="Unassembled WGS sequence"/>
</dbReference>
<keyword evidence="2" id="KW-0732">Signal</keyword>
<keyword evidence="4" id="KW-1185">Reference proteome</keyword>
<evidence type="ECO:0000256" key="1">
    <source>
        <dbReference type="SAM" id="MobiDB-lite"/>
    </source>
</evidence>